<dbReference type="SUPFAM" id="SSF52047">
    <property type="entry name" value="RNI-like"/>
    <property type="match status" value="1"/>
</dbReference>
<dbReference type="EMBL" id="JARJCW010000027">
    <property type="protein sequence ID" value="KAJ7210814.1"/>
    <property type="molecule type" value="Genomic_DNA"/>
</dbReference>
<comment type="caution">
    <text evidence="1">The sequence shown here is derived from an EMBL/GenBank/DDBJ whole genome shotgun (WGS) entry which is preliminary data.</text>
</comment>
<name>A0AAD6VIR7_9AGAR</name>
<gene>
    <name evidence="1" type="ORF">GGX14DRAFT_450317</name>
</gene>
<reference evidence="1" key="1">
    <citation type="submission" date="2023-03" db="EMBL/GenBank/DDBJ databases">
        <title>Massive genome expansion in bonnet fungi (Mycena s.s.) driven by repeated elements and novel gene families across ecological guilds.</title>
        <authorList>
            <consortium name="Lawrence Berkeley National Laboratory"/>
            <person name="Harder C.B."/>
            <person name="Miyauchi S."/>
            <person name="Viragh M."/>
            <person name="Kuo A."/>
            <person name="Thoen E."/>
            <person name="Andreopoulos B."/>
            <person name="Lu D."/>
            <person name="Skrede I."/>
            <person name="Drula E."/>
            <person name="Henrissat B."/>
            <person name="Morin E."/>
            <person name="Kohler A."/>
            <person name="Barry K."/>
            <person name="LaButti K."/>
            <person name="Morin E."/>
            <person name="Salamov A."/>
            <person name="Lipzen A."/>
            <person name="Mereny Z."/>
            <person name="Hegedus B."/>
            <person name="Baldrian P."/>
            <person name="Stursova M."/>
            <person name="Weitz H."/>
            <person name="Taylor A."/>
            <person name="Grigoriev I.V."/>
            <person name="Nagy L.G."/>
            <person name="Martin F."/>
            <person name="Kauserud H."/>
        </authorList>
    </citation>
    <scope>NUCLEOTIDE SEQUENCE</scope>
    <source>
        <strain evidence="1">9144</strain>
    </source>
</reference>
<dbReference type="InterPro" id="IPR032675">
    <property type="entry name" value="LRR_dom_sf"/>
</dbReference>
<dbReference type="AlphaFoldDB" id="A0AAD6VIR7"/>
<dbReference type="Proteomes" id="UP001219525">
    <property type="component" value="Unassembled WGS sequence"/>
</dbReference>
<organism evidence="1 2">
    <name type="scientific">Mycena pura</name>
    <dbReference type="NCBI Taxonomy" id="153505"/>
    <lineage>
        <taxon>Eukaryota</taxon>
        <taxon>Fungi</taxon>
        <taxon>Dikarya</taxon>
        <taxon>Basidiomycota</taxon>
        <taxon>Agaricomycotina</taxon>
        <taxon>Agaricomycetes</taxon>
        <taxon>Agaricomycetidae</taxon>
        <taxon>Agaricales</taxon>
        <taxon>Marasmiineae</taxon>
        <taxon>Mycenaceae</taxon>
        <taxon>Mycena</taxon>
    </lineage>
</organism>
<protein>
    <recommendedName>
        <fullName evidence="3">F-box domain-containing protein</fullName>
    </recommendedName>
</protein>
<dbReference type="Gene3D" id="3.80.10.10">
    <property type="entry name" value="Ribonuclease Inhibitor"/>
    <property type="match status" value="1"/>
</dbReference>
<sequence length="387" mass="43139">MSTFPPELKDLVIGHMQGEKDTLASCGLVSRAWLHLSRPYLFGSVTLRDHTYEDFLRLKASRHCTFIPAIRTLSISRPQTDEETDSPFTELVSQLTGLPSLTCLRVFYVSWIHLSDPSLTAFISAFRDITELDIERAAFIAPHHLIAMLARLPRLEKVSVHTTFIEDEAPAREPLLLPPPDPPRKLQHVRLCMRSNDGDSFSPLINWIGTGPPTVCALELSILWSRSLPAVGRLLRALGPVLRSLDLKLLNHVTSHDVDTDLAPPLALSTHIAHLTIHIALRRFHAPNTPPHAPWALLAALPHAPAALETLTIVLTIDFMYMIGALDWAHFNAALRARARLRRLQFRVHCNHAIGAVAEEIRKRIAPEFVARGSVEVMLLQSGGVFT</sequence>
<evidence type="ECO:0000313" key="2">
    <source>
        <dbReference type="Proteomes" id="UP001219525"/>
    </source>
</evidence>
<evidence type="ECO:0008006" key="3">
    <source>
        <dbReference type="Google" id="ProtNLM"/>
    </source>
</evidence>
<evidence type="ECO:0000313" key="1">
    <source>
        <dbReference type="EMBL" id="KAJ7210814.1"/>
    </source>
</evidence>
<keyword evidence="2" id="KW-1185">Reference proteome</keyword>
<accession>A0AAD6VIR7</accession>
<proteinExistence type="predicted"/>